<dbReference type="Proteomes" id="UP000319852">
    <property type="component" value="Chromosome"/>
</dbReference>
<evidence type="ECO:0000259" key="8">
    <source>
        <dbReference type="PROSITE" id="PS51462"/>
    </source>
</evidence>
<comment type="similarity">
    <text evidence="3">Belongs to the Nudix hydrolase family. NudK subfamily.</text>
</comment>
<dbReference type="InterPro" id="IPR000086">
    <property type="entry name" value="NUDIX_hydrolase_dom"/>
</dbReference>
<dbReference type="PROSITE" id="PS51462">
    <property type="entry name" value="NUDIX"/>
    <property type="match status" value="1"/>
</dbReference>
<feature type="domain" description="Nudix hydrolase" evidence="8">
    <location>
        <begin position="37"/>
        <end position="166"/>
    </location>
</feature>
<evidence type="ECO:0000256" key="6">
    <source>
        <dbReference type="ARBA" id="ARBA00032162"/>
    </source>
</evidence>
<dbReference type="GO" id="GO:0016787">
    <property type="term" value="F:hydrolase activity"/>
    <property type="evidence" value="ECO:0007669"/>
    <property type="project" value="UniProtKB-KW"/>
</dbReference>
<evidence type="ECO:0000256" key="2">
    <source>
        <dbReference type="ARBA" id="ARBA00001946"/>
    </source>
</evidence>
<dbReference type="OrthoDB" id="9806150at2"/>
<accession>A0A517MSP9</accession>
<keyword evidence="5 9" id="KW-0378">Hydrolase</keyword>
<evidence type="ECO:0000256" key="7">
    <source>
        <dbReference type="ARBA" id="ARBA00032272"/>
    </source>
</evidence>
<evidence type="ECO:0000256" key="5">
    <source>
        <dbReference type="ARBA" id="ARBA00022801"/>
    </source>
</evidence>
<gene>
    <name evidence="9" type="primary">nudF_1</name>
    <name evidence="9" type="ORF">HG15A2_11790</name>
</gene>
<name>A0A517MSP9_9BACT</name>
<dbReference type="EMBL" id="CP036263">
    <property type="protein sequence ID" value="QDS97911.1"/>
    <property type="molecule type" value="Genomic_DNA"/>
</dbReference>
<dbReference type="RefSeq" id="WP_145058664.1">
    <property type="nucleotide sequence ID" value="NZ_CP036263.1"/>
</dbReference>
<keyword evidence="10" id="KW-1185">Reference proteome</keyword>
<dbReference type="InterPro" id="IPR020084">
    <property type="entry name" value="NUDIX_hydrolase_CS"/>
</dbReference>
<evidence type="ECO:0000313" key="10">
    <source>
        <dbReference type="Proteomes" id="UP000319852"/>
    </source>
</evidence>
<sequence>MPENLEDRLLLETARFRVVERAQPTPPGQPRVARQVVLHPGAAVILPILDDGRICLIRNLRVAVEKTLIELPAGTLDPGEAPLVTAQRELQEETGYTAAKWQELPGFFMSPGILNERMHVFVAEGLSAGDPAREAGEQIENLLLPAEEAIAMAQRGEIEDAKTLATLLMWNLSRTP</sequence>
<organism evidence="9 10">
    <name type="scientific">Adhaeretor mobilis</name>
    <dbReference type="NCBI Taxonomy" id="1930276"/>
    <lineage>
        <taxon>Bacteria</taxon>
        <taxon>Pseudomonadati</taxon>
        <taxon>Planctomycetota</taxon>
        <taxon>Planctomycetia</taxon>
        <taxon>Pirellulales</taxon>
        <taxon>Lacipirellulaceae</taxon>
        <taxon>Adhaeretor</taxon>
    </lineage>
</organism>
<reference evidence="9 10" key="1">
    <citation type="submission" date="2019-02" db="EMBL/GenBank/DDBJ databases">
        <title>Deep-cultivation of Planctomycetes and their phenomic and genomic characterization uncovers novel biology.</title>
        <authorList>
            <person name="Wiegand S."/>
            <person name="Jogler M."/>
            <person name="Boedeker C."/>
            <person name="Pinto D."/>
            <person name="Vollmers J."/>
            <person name="Rivas-Marin E."/>
            <person name="Kohn T."/>
            <person name="Peeters S.H."/>
            <person name="Heuer A."/>
            <person name="Rast P."/>
            <person name="Oberbeckmann S."/>
            <person name="Bunk B."/>
            <person name="Jeske O."/>
            <person name="Meyerdierks A."/>
            <person name="Storesund J.E."/>
            <person name="Kallscheuer N."/>
            <person name="Luecker S."/>
            <person name="Lage O.M."/>
            <person name="Pohl T."/>
            <person name="Merkel B.J."/>
            <person name="Hornburger P."/>
            <person name="Mueller R.-W."/>
            <person name="Bruemmer F."/>
            <person name="Labrenz M."/>
            <person name="Spormann A.M."/>
            <person name="Op den Camp H."/>
            <person name="Overmann J."/>
            <person name="Amann R."/>
            <person name="Jetten M.S.M."/>
            <person name="Mascher T."/>
            <person name="Medema M.H."/>
            <person name="Devos D.P."/>
            <person name="Kaster A.-K."/>
            <person name="Ovreas L."/>
            <person name="Rohde M."/>
            <person name="Galperin M.Y."/>
            <person name="Jogler C."/>
        </authorList>
    </citation>
    <scope>NUCLEOTIDE SEQUENCE [LARGE SCALE GENOMIC DNA]</scope>
    <source>
        <strain evidence="9 10">HG15A2</strain>
    </source>
</reference>
<dbReference type="KEGG" id="amob:HG15A2_11790"/>
<dbReference type="SUPFAM" id="SSF55811">
    <property type="entry name" value="Nudix"/>
    <property type="match status" value="1"/>
</dbReference>
<dbReference type="GO" id="GO:0005829">
    <property type="term" value="C:cytosol"/>
    <property type="evidence" value="ECO:0007669"/>
    <property type="project" value="TreeGrafter"/>
</dbReference>
<dbReference type="Pfam" id="PF00293">
    <property type="entry name" value="NUDIX"/>
    <property type="match status" value="1"/>
</dbReference>
<evidence type="ECO:0000256" key="4">
    <source>
        <dbReference type="ARBA" id="ARBA00016377"/>
    </source>
</evidence>
<dbReference type="PANTHER" id="PTHR11839:SF18">
    <property type="entry name" value="NUDIX HYDROLASE DOMAIN-CONTAINING PROTEIN"/>
    <property type="match status" value="1"/>
</dbReference>
<dbReference type="CDD" id="cd03424">
    <property type="entry name" value="NUDIX_ADPRase_Nudt5_UGPPase_Nudt14"/>
    <property type="match status" value="1"/>
</dbReference>
<comment type="catalytic activity">
    <reaction evidence="1">
        <text>GDP-alpha-D-mannose + H2O = alpha-D-mannose 1-phosphate + GMP + 2 H(+)</text>
        <dbReference type="Rhea" id="RHEA:27978"/>
        <dbReference type="ChEBI" id="CHEBI:15377"/>
        <dbReference type="ChEBI" id="CHEBI:15378"/>
        <dbReference type="ChEBI" id="CHEBI:57527"/>
        <dbReference type="ChEBI" id="CHEBI:58115"/>
        <dbReference type="ChEBI" id="CHEBI:58409"/>
    </reaction>
</comment>
<dbReference type="PANTHER" id="PTHR11839">
    <property type="entry name" value="UDP/ADP-SUGAR PYROPHOSPHATASE"/>
    <property type="match status" value="1"/>
</dbReference>
<comment type="cofactor">
    <cofactor evidence="2">
        <name>Mg(2+)</name>
        <dbReference type="ChEBI" id="CHEBI:18420"/>
    </cofactor>
</comment>
<dbReference type="Gene3D" id="3.90.79.10">
    <property type="entry name" value="Nucleoside Triphosphate Pyrophosphohydrolase"/>
    <property type="match status" value="1"/>
</dbReference>
<dbReference type="AlphaFoldDB" id="A0A517MSP9"/>
<dbReference type="GO" id="GO:0006753">
    <property type="term" value="P:nucleoside phosphate metabolic process"/>
    <property type="evidence" value="ECO:0007669"/>
    <property type="project" value="TreeGrafter"/>
</dbReference>
<evidence type="ECO:0000256" key="3">
    <source>
        <dbReference type="ARBA" id="ARBA00007275"/>
    </source>
</evidence>
<protein>
    <recommendedName>
        <fullName evidence="4">GDP-mannose pyrophosphatase</fullName>
    </recommendedName>
    <alternativeName>
        <fullName evidence="6">GDP-mannose hydrolase</fullName>
    </alternativeName>
    <alternativeName>
        <fullName evidence="7">GDPMK</fullName>
    </alternativeName>
</protein>
<dbReference type="InterPro" id="IPR015797">
    <property type="entry name" value="NUDIX_hydrolase-like_dom_sf"/>
</dbReference>
<evidence type="ECO:0000313" key="9">
    <source>
        <dbReference type="EMBL" id="QDS97911.1"/>
    </source>
</evidence>
<dbReference type="GO" id="GO:0019693">
    <property type="term" value="P:ribose phosphate metabolic process"/>
    <property type="evidence" value="ECO:0007669"/>
    <property type="project" value="TreeGrafter"/>
</dbReference>
<evidence type="ECO:0000256" key="1">
    <source>
        <dbReference type="ARBA" id="ARBA00000847"/>
    </source>
</evidence>
<dbReference type="PROSITE" id="PS00893">
    <property type="entry name" value="NUDIX_BOX"/>
    <property type="match status" value="1"/>
</dbReference>
<proteinExistence type="inferred from homology"/>